<feature type="transmembrane region" description="Helical" evidence="8">
    <location>
        <begin position="194"/>
        <end position="213"/>
    </location>
</feature>
<evidence type="ECO:0000313" key="10">
    <source>
        <dbReference type="Proteomes" id="UP000662939"/>
    </source>
</evidence>
<dbReference type="GO" id="GO:0005886">
    <property type="term" value="C:plasma membrane"/>
    <property type="evidence" value="ECO:0007669"/>
    <property type="project" value="UniProtKB-SubCell"/>
</dbReference>
<dbReference type="Proteomes" id="UP000662939">
    <property type="component" value="Chromosome"/>
</dbReference>
<keyword evidence="4" id="KW-1003">Cell membrane</keyword>
<accession>A0A895XUW4</accession>
<reference evidence="9" key="1">
    <citation type="submission" date="2021-02" db="EMBL/GenBank/DDBJ databases">
        <title>Natronoglycomyces albus gen. nov., sp. nov, a haloalkaliphilic actinobacterium from a soda solonchak soil.</title>
        <authorList>
            <person name="Sorokin D.Y."/>
            <person name="Khijniak T.V."/>
            <person name="Zakharycheva A.P."/>
            <person name="Boueva O.V."/>
            <person name="Ariskina E.V."/>
            <person name="Hahnke R.L."/>
            <person name="Bunk B."/>
            <person name="Sproer C."/>
            <person name="Schumann P."/>
            <person name="Evtushenko L.I."/>
            <person name="Kublanov I.V."/>
        </authorList>
    </citation>
    <scope>NUCLEOTIDE SEQUENCE</scope>
    <source>
        <strain evidence="9">DSM 106290</strain>
    </source>
</reference>
<dbReference type="CDD" id="cd06550">
    <property type="entry name" value="TM_ABC_iron-siderophores_like"/>
    <property type="match status" value="1"/>
</dbReference>
<dbReference type="GO" id="GO:0033214">
    <property type="term" value="P:siderophore-iron import into cell"/>
    <property type="evidence" value="ECO:0007669"/>
    <property type="project" value="TreeGrafter"/>
</dbReference>
<evidence type="ECO:0000256" key="7">
    <source>
        <dbReference type="ARBA" id="ARBA00023136"/>
    </source>
</evidence>
<feature type="transmembrane region" description="Helical" evidence="8">
    <location>
        <begin position="61"/>
        <end position="81"/>
    </location>
</feature>
<dbReference type="Pfam" id="PF01032">
    <property type="entry name" value="FecCD"/>
    <property type="match status" value="1"/>
</dbReference>
<feature type="transmembrane region" description="Helical" evidence="8">
    <location>
        <begin position="279"/>
        <end position="299"/>
    </location>
</feature>
<dbReference type="PANTHER" id="PTHR30472">
    <property type="entry name" value="FERRIC ENTEROBACTIN TRANSPORT SYSTEM PERMEASE PROTEIN"/>
    <property type="match status" value="1"/>
</dbReference>
<evidence type="ECO:0000256" key="3">
    <source>
        <dbReference type="ARBA" id="ARBA00022448"/>
    </source>
</evidence>
<dbReference type="InterPro" id="IPR037294">
    <property type="entry name" value="ABC_BtuC-like"/>
</dbReference>
<keyword evidence="7 8" id="KW-0472">Membrane</keyword>
<dbReference type="AlphaFoldDB" id="A0A895XUW4"/>
<keyword evidence="3" id="KW-0813">Transport</keyword>
<feature type="transmembrane region" description="Helical" evidence="8">
    <location>
        <begin position="93"/>
        <end position="115"/>
    </location>
</feature>
<evidence type="ECO:0000256" key="6">
    <source>
        <dbReference type="ARBA" id="ARBA00022989"/>
    </source>
</evidence>
<dbReference type="PANTHER" id="PTHR30472:SF1">
    <property type="entry name" value="FE(3+) DICITRATE TRANSPORT SYSTEM PERMEASE PROTEIN FECC-RELATED"/>
    <property type="match status" value="1"/>
</dbReference>
<gene>
    <name evidence="9" type="ORF">JQS30_05245</name>
</gene>
<evidence type="ECO:0000256" key="5">
    <source>
        <dbReference type="ARBA" id="ARBA00022692"/>
    </source>
</evidence>
<evidence type="ECO:0000256" key="2">
    <source>
        <dbReference type="ARBA" id="ARBA00007935"/>
    </source>
</evidence>
<proteinExistence type="inferred from homology"/>
<keyword evidence="5 8" id="KW-0812">Transmembrane</keyword>
<evidence type="ECO:0000256" key="8">
    <source>
        <dbReference type="SAM" id="Phobius"/>
    </source>
</evidence>
<name>A0A895XUW4_9ACTN</name>
<dbReference type="RefSeq" id="WP_213172325.1">
    <property type="nucleotide sequence ID" value="NZ_CP070496.1"/>
</dbReference>
<comment type="subcellular location">
    <subcellularLocation>
        <location evidence="1">Cell membrane</location>
        <topology evidence="1">Multi-pass membrane protein</topology>
    </subcellularLocation>
</comment>
<keyword evidence="10" id="KW-1185">Reference proteome</keyword>
<dbReference type="Gene3D" id="1.10.3470.10">
    <property type="entry name" value="ABC transporter involved in vitamin B12 uptake, BtuC"/>
    <property type="match status" value="1"/>
</dbReference>
<dbReference type="SUPFAM" id="SSF81345">
    <property type="entry name" value="ABC transporter involved in vitamin B12 uptake, BtuC"/>
    <property type="match status" value="1"/>
</dbReference>
<comment type="similarity">
    <text evidence="2">Belongs to the binding-protein-dependent transport system permease family. FecCD subfamily.</text>
</comment>
<organism evidence="9 10">
    <name type="scientific">Natronoglycomyces albus</name>
    <dbReference type="NCBI Taxonomy" id="2811108"/>
    <lineage>
        <taxon>Bacteria</taxon>
        <taxon>Bacillati</taxon>
        <taxon>Actinomycetota</taxon>
        <taxon>Actinomycetes</taxon>
        <taxon>Glycomycetales</taxon>
        <taxon>Glycomycetaceae</taxon>
        <taxon>Natronoglycomyces</taxon>
    </lineage>
</organism>
<dbReference type="KEGG" id="nav:JQS30_05245"/>
<sequence length="333" mass="33096">MKAHPSPAGKLATLTAAAAGLAAMAVTSLFLGGKVTGPIEILDVLTGNPDPYLEAVIDARLTRTVMGALVGSALAVAGVIIQGITRNPLGDPGLLGISLGASAATVTAAAVTGTAVGAGSVWIALIGALATVIVVYIVGGRSASGSVVTLLLTGAVVSAVLSAYIQTMTLTRPEVFDSFRFWVIGALNGRSLEVALSVSPALALGFIAAFALAPSLNNLALGEDVATSLGTPVALVRALGILAAALLAAAATAAVGPIAFVGLAVPHLTRSLVGIDHRWQIPVAALVGAALLIAADILGRLIARPEEIMVGIVTALIGAPFLLLAVRKGWAAR</sequence>
<dbReference type="EMBL" id="CP070496">
    <property type="protein sequence ID" value="QSB06316.1"/>
    <property type="molecule type" value="Genomic_DNA"/>
</dbReference>
<feature type="transmembrane region" description="Helical" evidence="8">
    <location>
        <begin position="146"/>
        <end position="165"/>
    </location>
</feature>
<dbReference type="GO" id="GO:0022857">
    <property type="term" value="F:transmembrane transporter activity"/>
    <property type="evidence" value="ECO:0007669"/>
    <property type="project" value="InterPro"/>
</dbReference>
<feature type="transmembrane region" description="Helical" evidence="8">
    <location>
        <begin position="308"/>
        <end position="326"/>
    </location>
</feature>
<dbReference type="InterPro" id="IPR000522">
    <property type="entry name" value="ABC_transptr_permease_BtuC"/>
</dbReference>
<evidence type="ECO:0000313" key="9">
    <source>
        <dbReference type="EMBL" id="QSB06316.1"/>
    </source>
</evidence>
<keyword evidence="6 8" id="KW-1133">Transmembrane helix</keyword>
<evidence type="ECO:0000256" key="1">
    <source>
        <dbReference type="ARBA" id="ARBA00004651"/>
    </source>
</evidence>
<protein>
    <submittedName>
        <fullName evidence="9">Iron ABC transporter permease</fullName>
    </submittedName>
</protein>
<evidence type="ECO:0000256" key="4">
    <source>
        <dbReference type="ARBA" id="ARBA00022475"/>
    </source>
</evidence>
<feature type="transmembrane region" description="Helical" evidence="8">
    <location>
        <begin position="121"/>
        <end position="139"/>
    </location>
</feature>
<feature type="transmembrane region" description="Helical" evidence="8">
    <location>
        <begin position="234"/>
        <end position="259"/>
    </location>
</feature>